<name>C1E9V3_MICCC</name>
<keyword evidence="4" id="KW-1185">Reference proteome</keyword>
<accession>C1E9V3</accession>
<dbReference type="EMBL" id="CP001328">
    <property type="protein sequence ID" value="ACO64745.1"/>
    <property type="molecule type" value="Genomic_DNA"/>
</dbReference>
<proteinExistence type="predicted"/>
<dbReference type="InParanoid" id="C1E9V3"/>
<feature type="compositionally biased region" description="Basic and acidic residues" evidence="1">
    <location>
        <begin position="192"/>
        <end position="225"/>
    </location>
</feature>
<feature type="transmembrane region" description="Helical" evidence="2">
    <location>
        <begin position="115"/>
        <end position="135"/>
    </location>
</feature>
<organism evidence="3 4">
    <name type="scientific">Micromonas commoda (strain RCC299 / NOUM17 / CCMP2709)</name>
    <name type="common">Picoplanktonic green alga</name>
    <dbReference type="NCBI Taxonomy" id="296587"/>
    <lineage>
        <taxon>Eukaryota</taxon>
        <taxon>Viridiplantae</taxon>
        <taxon>Chlorophyta</taxon>
        <taxon>Mamiellophyceae</taxon>
        <taxon>Mamiellales</taxon>
        <taxon>Mamiellaceae</taxon>
        <taxon>Micromonas</taxon>
    </lineage>
</organism>
<keyword evidence="2" id="KW-0812">Transmembrane</keyword>
<protein>
    <submittedName>
        <fullName evidence="3">Uncharacterized protein</fullName>
    </submittedName>
</protein>
<feature type="transmembrane region" description="Helical" evidence="2">
    <location>
        <begin position="86"/>
        <end position="109"/>
    </location>
</feature>
<evidence type="ECO:0000256" key="1">
    <source>
        <dbReference type="SAM" id="MobiDB-lite"/>
    </source>
</evidence>
<feature type="region of interest" description="Disordered" evidence="1">
    <location>
        <begin position="186"/>
        <end position="225"/>
    </location>
</feature>
<keyword evidence="2" id="KW-0472">Membrane</keyword>
<evidence type="ECO:0000256" key="2">
    <source>
        <dbReference type="SAM" id="Phobius"/>
    </source>
</evidence>
<evidence type="ECO:0000313" key="4">
    <source>
        <dbReference type="Proteomes" id="UP000002009"/>
    </source>
</evidence>
<reference evidence="3 4" key="1">
    <citation type="journal article" date="2009" name="Science">
        <title>Green evolution and dynamic adaptations revealed by genomes of the marine picoeukaryotes Micromonas.</title>
        <authorList>
            <person name="Worden A.Z."/>
            <person name="Lee J.H."/>
            <person name="Mock T."/>
            <person name="Rouze P."/>
            <person name="Simmons M.P."/>
            <person name="Aerts A.L."/>
            <person name="Allen A.E."/>
            <person name="Cuvelier M.L."/>
            <person name="Derelle E."/>
            <person name="Everett M.V."/>
            <person name="Foulon E."/>
            <person name="Grimwood J."/>
            <person name="Gundlach H."/>
            <person name="Henrissat B."/>
            <person name="Napoli C."/>
            <person name="McDonald S.M."/>
            <person name="Parker M.S."/>
            <person name="Rombauts S."/>
            <person name="Salamov A."/>
            <person name="Von Dassow P."/>
            <person name="Badger J.H."/>
            <person name="Coutinho P.M."/>
            <person name="Demir E."/>
            <person name="Dubchak I."/>
            <person name="Gentemann C."/>
            <person name="Eikrem W."/>
            <person name="Gready J.E."/>
            <person name="John U."/>
            <person name="Lanier W."/>
            <person name="Lindquist E.A."/>
            <person name="Lucas S."/>
            <person name="Mayer K.F."/>
            <person name="Moreau H."/>
            <person name="Not F."/>
            <person name="Otillar R."/>
            <person name="Panaud O."/>
            <person name="Pangilinan J."/>
            <person name="Paulsen I."/>
            <person name="Piegu B."/>
            <person name="Poliakov A."/>
            <person name="Robbens S."/>
            <person name="Schmutz J."/>
            <person name="Toulza E."/>
            <person name="Wyss T."/>
            <person name="Zelensky A."/>
            <person name="Zhou K."/>
            <person name="Armbrust E.V."/>
            <person name="Bhattacharya D."/>
            <person name="Goodenough U.W."/>
            <person name="Van de Peer Y."/>
            <person name="Grigoriev I.V."/>
        </authorList>
    </citation>
    <scope>NUCLEOTIDE SEQUENCE [LARGE SCALE GENOMIC DNA]</scope>
    <source>
        <strain evidence="4">RCC299 / NOUM17</strain>
    </source>
</reference>
<dbReference type="Proteomes" id="UP000002009">
    <property type="component" value="Chromosome 7"/>
</dbReference>
<keyword evidence="2" id="KW-1133">Transmembrane helix</keyword>
<dbReference type="KEGG" id="mis:MICPUN_50887"/>
<dbReference type="GeneID" id="8245131"/>
<dbReference type="RefSeq" id="XP_002503487.1">
    <property type="nucleotide sequence ID" value="XM_002503441.1"/>
</dbReference>
<gene>
    <name evidence="3" type="ORF">MICPUN_50887</name>
</gene>
<sequence>MTHPVKDAASGLLRLTGTVLRGAGKITAGVVDAALVCSAVGALRRSKMRGVVKAAVKSAQKAVGEMIENIMRAKSDGKDCDSLGEVLVKCFIVIPVMTPVFVVVGNMAFVCELGAGTMAVAGPPGLVAFAGMRYLRSKDSPLGRREVNKLDKLMTLARLVGIAAPCAVLFDGKGMNRLFDEVAAEIDEEEREEARRAREEEARERESEEERGESGARGEGAEAAV</sequence>
<evidence type="ECO:0000313" key="3">
    <source>
        <dbReference type="EMBL" id="ACO64745.1"/>
    </source>
</evidence>
<dbReference type="AlphaFoldDB" id="C1E9V3"/>